<evidence type="ECO:0000313" key="3">
    <source>
        <dbReference type="EMBL" id="TXD68779.1"/>
    </source>
</evidence>
<feature type="compositionally biased region" description="Basic and acidic residues" evidence="1">
    <location>
        <begin position="592"/>
        <end position="614"/>
    </location>
</feature>
<feature type="chain" id="PRO_5022966519" description="Peptidase S74 domain-containing protein" evidence="2">
    <location>
        <begin position="28"/>
        <end position="614"/>
    </location>
</feature>
<evidence type="ECO:0000256" key="1">
    <source>
        <dbReference type="SAM" id="MobiDB-lite"/>
    </source>
</evidence>
<keyword evidence="4" id="KW-1185">Reference proteome</keyword>
<dbReference type="OrthoDB" id="9808953at2"/>
<dbReference type="AlphaFoldDB" id="A0A5C6YMX9"/>
<evidence type="ECO:0000313" key="4">
    <source>
        <dbReference type="Proteomes" id="UP000321945"/>
    </source>
</evidence>
<comment type="caution">
    <text evidence="3">The sequence shown here is derived from an EMBL/GenBank/DDBJ whole genome shotgun (WGS) entry which is preliminary data.</text>
</comment>
<proteinExistence type="predicted"/>
<sequence length="614" mass="65293">MKNSYFSQIKAFGFLAFFSLFTFNGFAQVGIGTTAPNANALLDIDATITPGGFLLPRVALTGTADVAPLSAHVEGMTVYNTAAVSDVTPGYYYNDGGNWVRIGGRGDYWSTLGSAGTNAANNFIGTTDNQPLAFRVNNSERMGILTNGNVGIGGYYGDVKLNITGGTNAYGVFSTVTESGAQAIYASSNQANGLGVMATNSNTSSSTAIVGIGNNSGTYATGLSGTGIAGTAAENGYGVMGSHFNGTNVNRFGVLGTPFYGVGSNFSANNYGWMNSETEGLYTQRNNNNYAILASYDNVWDENFGIIASANGGTYNTGLLVASGETVISAHLGANSNTAQLPRGYNGSLFLQRGNATGRIFFTVGNQNYFVNSSGTGDYSEYFKTSDRTLGVGEIVAMDPNNASGVRRARPSDVSKTVGIVSIGGTRNNDNIGGTRGDDPNYVNIGLLGQVPVLVTVENGNIKPGDPLTISKKYRGRAVKATESCRIIGYALTHFPYVSGEQSYETDINGTDKLKLRDNHVMCYVNPVWYEPADENLGDGIEIIPSESAFDMIARVNLEVDAENPKKDLIRDRPKFGSNKQEMVLKNVENSSEVKLEKHQEELNSNDENVKDNN</sequence>
<evidence type="ECO:0008006" key="5">
    <source>
        <dbReference type="Google" id="ProtNLM"/>
    </source>
</evidence>
<feature type="region of interest" description="Disordered" evidence="1">
    <location>
        <begin position="569"/>
        <end position="614"/>
    </location>
</feature>
<name>A0A5C6YMX9_9FLAO</name>
<dbReference type="Proteomes" id="UP000321945">
    <property type="component" value="Unassembled WGS sequence"/>
</dbReference>
<gene>
    <name evidence="3" type="ORF">ESV24_09985</name>
</gene>
<keyword evidence="2" id="KW-0732">Signal</keyword>
<organism evidence="3 4">
    <name type="scientific">Aequorivita lipolytica</name>
    <dbReference type="NCBI Taxonomy" id="153267"/>
    <lineage>
        <taxon>Bacteria</taxon>
        <taxon>Pseudomonadati</taxon>
        <taxon>Bacteroidota</taxon>
        <taxon>Flavobacteriia</taxon>
        <taxon>Flavobacteriales</taxon>
        <taxon>Flavobacteriaceae</taxon>
        <taxon>Aequorivita</taxon>
    </lineage>
</organism>
<reference evidence="3 4" key="1">
    <citation type="submission" date="2019-08" db="EMBL/GenBank/DDBJ databases">
        <title>Genome of Aequorivita lipolytica Y10-2 (type strain).</title>
        <authorList>
            <person name="Bowman J.P."/>
        </authorList>
    </citation>
    <scope>NUCLEOTIDE SEQUENCE [LARGE SCALE GENOMIC DNA]</scope>
    <source>
        <strain evidence="3 4">Y10-2</strain>
    </source>
</reference>
<dbReference type="Gene3D" id="2.40.300.10">
    <property type="entry name" value="Head decoration protein D"/>
    <property type="match status" value="1"/>
</dbReference>
<dbReference type="EMBL" id="VORU01000008">
    <property type="protein sequence ID" value="TXD68779.1"/>
    <property type="molecule type" value="Genomic_DNA"/>
</dbReference>
<feature type="signal peptide" evidence="2">
    <location>
        <begin position="1"/>
        <end position="27"/>
    </location>
</feature>
<protein>
    <recommendedName>
        <fullName evidence="5">Peptidase S74 domain-containing protein</fullName>
    </recommendedName>
</protein>
<evidence type="ECO:0000256" key="2">
    <source>
        <dbReference type="SAM" id="SignalP"/>
    </source>
</evidence>
<dbReference type="RefSeq" id="WP_111816130.1">
    <property type="nucleotide sequence ID" value="NZ_CBCRZQ010000018.1"/>
</dbReference>
<accession>A0A5C6YMX9</accession>